<feature type="signal peptide" evidence="1">
    <location>
        <begin position="1"/>
        <end position="20"/>
    </location>
</feature>
<dbReference type="EMBL" id="LT629796">
    <property type="protein sequence ID" value="SDU32521.1"/>
    <property type="molecule type" value="Genomic_DNA"/>
</dbReference>
<evidence type="ECO:0000313" key="2">
    <source>
        <dbReference type="EMBL" id="SDU32521.1"/>
    </source>
</evidence>
<dbReference type="GeneID" id="46433542"/>
<protein>
    <submittedName>
        <fullName evidence="2">Uncharacterized protein</fullName>
    </submittedName>
</protein>
<evidence type="ECO:0000256" key="1">
    <source>
        <dbReference type="SAM" id="SignalP"/>
    </source>
</evidence>
<proteinExistence type="predicted"/>
<feature type="chain" id="PRO_5047468045" evidence="1">
    <location>
        <begin position="21"/>
        <end position="136"/>
    </location>
</feature>
<dbReference type="RefSeq" id="WP_138739042.1">
    <property type="nucleotide sequence ID" value="NZ_CP081178.1"/>
</dbReference>
<accession>A0ABY0VJB9</accession>
<name>A0ABY0VJB9_9PSED</name>
<keyword evidence="1" id="KW-0732">Signal</keyword>
<organism evidence="2 3">
    <name type="scientific">Pseudomonas mandelii</name>
    <dbReference type="NCBI Taxonomy" id="75612"/>
    <lineage>
        <taxon>Bacteria</taxon>
        <taxon>Pseudomonadati</taxon>
        <taxon>Pseudomonadota</taxon>
        <taxon>Gammaproteobacteria</taxon>
        <taxon>Pseudomonadales</taxon>
        <taxon>Pseudomonadaceae</taxon>
        <taxon>Pseudomonas</taxon>
    </lineage>
</organism>
<evidence type="ECO:0000313" key="3">
    <source>
        <dbReference type="Proteomes" id="UP000182476"/>
    </source>
</evidence>
<dbReference type="Proteomes" id="UP000182476">
    <property type="component" value="Chromosome I"/>
</dbReference>
<gene>
    <name evidence="2" type="ORF">SAMN04489801_2229</name>
</gene>
<sequence length="136" mass="14718">MKFSKWIPLFCAFYMGHAAAEIPDIGPVSEVGAGRVGDNVVRYVKIFGKSCLEVQVISPEKNWKVLSSSNFCTFEGKKFGSDFADAGFEDISVKADGIHLTLSLTPLQPTGEQRRSCVIPVVATVIKDLSCSEAGK</sequence>
<keyword evidence="3" id="KW-1185">Reference proteome</keyword>
<reference evidence="2 3" key="1">
    <citation type="submission" date="2016-10" db="EMBL/GenBank/DDBJ databases">
        <authorList>
            <person name="Varghese N."/>
            <person name="Submissions S."/>
        </authorList>
    </citation>
    <scope>NUCLEOTIDE SEQUENCE [LARGE SCALE GENOMIC DNA]</scope>
    <source>
        <strain evidence="2 3">LMG 21607</strain>
    </source>
</reference>